<dbReference type="CDD" id="cd16594">
    <property type="entry name" value="RING-HC_TRIM7-like_C-IV"/>
    <property type="match status" value="1"/>
</dbReference>
<dbReference type="InterPro" id="IPR013083">
    <property type="entry name" value="Znf_RING/FYVE/PHD"/>
</dbReference>
<keyword evidence="5" id="KW-0175">Coiled coil</keyword>
<evidence type="ECO:0000313" key="9">
    <source>
        <dbReference type="RefSeq" id="XP_025051611.1"/>
    </source>
</evidence>
<keyword evidence="2 4" id="KW-0863">Zinc-finger</keyword>
<feature type="non-terminal residue" evidence="9">
    <location>
        <position position="281"/>
    </location>
</feature>
<evidence type="ECO:0000256" key="4">
    <source>
        <dbReference type="PROSITE-ProRule" id="PRU00024"/>
    </source>
</evidence>
<dbReference type="Gene3D" id="3.30.160.60">
    <property type="entry name" value="Classic Zinc Finger"/>
    <property type="match status" value="1"/>
</dbReference>
<evidence type="ECO:0000256" key="2">
    <source>
        <dbReference type="ARBA" id="ARBA00022771"/>
    </source>
</evidence>
<evidence type="ECO:0000259" key="7">
    <source>
        <dbReference type="PROSITE" id="PS50119"/>
    </source>
</evidence>
<dbReference type="Gene3D" id="3.30.40.10">
    <property type="entry name" value="Zinc/RING finger domain, C3HC4 (zinc finger)"/>
    <property type="match status" value="1"/>
</dbReference>
<dbReference type="Pfam" id="PF15227">
    <property type="entry name" value="zf-C3HC4_4"/>
    <property type="match status" value="1"/>
</dbReference>
<dbReference type="InterPro" id="IPR050143">
    <property type="entry name" value="TRIM/RBCC"/>
</dbReference>
<dbReference type="RefSeq" id="XP_025051611.1">
    <property type="nucleotide sequence ID" value="XM_025195826.1"/>
</dbReference>
<dbReference type="InterPro" id="IPR017907">
    <property type="entry name" value="Znf_RING_CS"/>
</dbReference>
<dbReference type="GO" id="GO:0008270">
    <property type="term" value="F:zinc ion binding"/>
    <property type="evidence" value="ECO:0007669"/>
    <property type="project" value="UniProtKB-KW"/>
</dbReference>
<name>A0A3Q0FVI8_ALLSI</name>
<accession>A0A3Q0FVI8</accession>
<dbReference type="SMART" id="SM00336">
    <property type="entry name" value="BBOX"/>
    <property type="match status" value="1"/>
</dbReference>
<feature type="domain" description="RING-type" evidence="6">
    <location>
        <begin position="16"/>
        <end position="57"/>
    </location>
</feature>
<dbReference type="SUPFAM" id="SSF57850">
    <property type="entry name" value="RING/U-box"/>
    <property type="match status" value="1"/>
</dbReference>
<sequence length="281" mass="32378">MAAGDLAGSFQEEVTCPVCLDYFTDPVTLECGHNFCLACIRQCWGEPQPHGCCPQCRATAPHRDLRPNRQLGNVVELVKRLRLRLPAGSEPAGLPVCQRHQEALKLFCQEDEAPICVVCDRSREHRHHTVIPVEEAAQDYQERMRSRLERLREQREELRGLNRAWEQESQRLRRQTEVERQLVVSECEGLRQLLDEHERVCLARLGELDTEIERRREENAARLGKETARLSALITELEGKCQQPVLELLQGVRRAVSRGEEVTPLHAAPEFPELEKRLRDF</sequence>
<reference evidence="9" key="1">
    <citation type="submission" date="2025-08" db="UniProtKB">
        <authorList>
            <consortium name="RefSeq"/>
        </authorList>
    </citation>
    <scope>IDENTIFICATION</scope>
</reference>
<dbReference type="InParanoid" id="A0A3Q0FVI8"/>
<evidence type="ECO:0000256" key="5">
    <source>
        <dbReference type="SAM" id="Coils"/>
    </source>
</evidence>
<dbReference type="PROSITE" id="PS00518">
    <property type="entry name" value="ZF_RING_1"/>
    <property type="match status" value="1"/>
</dbReference>
<keyword evidence="1" id="KW-0479">Metal-binding</keyword>
<dbReference type="PROSITE" id="PS50089">
    <property type="entry name" value="ZF_RING_2"/>
    <property type="match status" value="1"/>
</dbReference>
<dbReference type="GeneID" id="112549013"/>
<dbReference type="Pfam" id="PF00643">
    <property type="entry name" value="zf-B_box"/>
    <property type="match status" value="1"/>
</dbReference>
<dbReference type="CDD" id="cd19762">
    <property type="entry name" value="Bbox2_TRIM7-like"/>
    <property type="match status" value="1"/>
</dbReference>
<dbReference type="SMART" id="SM00184">
    <property type="entry name" value="RING"/>
    <property type="match status" value="1"/>
</dbReference>
<evidence type="ECO:0000256" key="1">
    <source>
        <dbReference type="ARBA" id="ARBA00022723"/>
    </source>
</evidence>
<keyword evidence="3" id="KW-0862">Zinc</keyword>
<dbReference type="KEGG" id="asn:112549013"/>
<dbReference type="AlphaFoldDB" id="A0A3Q0FVI8"/>
<dbReference type="Proteomes" id="UP000189705">
    <property type="component" value="Unplaced"/>
</dbReference>
<evidence type="ECO:0000259" key="6">
    <source>
        <dbReference type="PROSITE" id="PS50089"/>
    </source>
</evidence>
<evidence type="ECO:0000256" key="3">
    <source>
        <dbReference type="ARBA" id="ARBA00022833"/>
    </source>
</evidence>
<dbReference type="PROSITE" id="PS50119">
    <property type="entry name" value="ZF_BBOX"/>
    <property type="match status" value="1"/>
</dbReference>
<evidence type="ECO:0000313" key="8">
    <source>
        <dbReference type="Proteomes" id="UP000189705"/>
    </source>
</evidence>
<protein>
    <submittedName>
        <fullName evidence="9">Zinc finger protein RFP-like</fullName>
    </submittedName>
</protein>
<dbReference type="PANTHER" id="PTHR24103">
    <property type="entry name" value="E3 UBIQUITIN-PROTEIN LIGASE TRIM"/>
    <property type="match status" value="1"/>
</dbReference>
<proteinExistence type="predicted"/>
<dbReference type="InterPro" id="IPR001841">
    <property type="entry name" value="Znf_RING"/>
</dbReference>
<keyword evidence="8" id="KW-1185">Reference proteome</keyword>
<feature type="coiled-coil region" evidence="5">
    <location>
        <begin position="134"/>
        <end position="175"/>
    </location>
</feature>
<gene>
    <name evidence="9" type="primary">LOC112549013</name>
</gene>
<organism evidence="8 9">
    <name type="scientific">Alligator sinensis</name>
    <name type="common">Chinese alligator</name>
    <dbReference type="NCBI Taxonomy" id="38654"/>
    <lineage>
        <taxon>Eukaryota</taxon>
        <taxon>Metazoa</taxon>
        <taxon>Chordata</taxon>
        <taxon>Craniata</taxon>
        <taxon>Vertebrata</taxon>
        <taxon>Euteleostomi</taxon>
        <taxon>Archelosauria</taxon>
        <taxon>Archosauria</taxon>
        <taxon>Crocodylia</taxon>
        <taxon>Alligatoridae</taxon>
        <taxon>Alligatorinae</taxon>
        <taxon>Alligator</taxon>
    </lineage>
</organism>
<dbReference type="SUPFAM" id="SSF57845">
    <property type="entry name" value="B-box zinc-binding domain"/>
    <property type="match status" value="1"/>
</dbReference>
<feature type="domain" description="B box-type" evidence="7">
    <location>
        <begin position="92"/>
        <end position="133"/>
    </location>
</feature>
<dbReference type="InterPro" id="IPR000315">
    <property type="entry name" value="Znf_B-box"/>
</dbReference>